<dbReference type="Pfam" id="PF00501">
    <property type="entry name" value="AMP-binding"/>
    <property type="match status" value="1"/>
</dbReference>
<dbReference type="PANTHER" id="PTHR43767:SF11">
    <property type="entry name" value="MEDIUM-CHAIN-FATTY-ACID--COA LIGASE"/>
    <property type="match status" value="1"/>
</dbReference>
<keyword evidence="13" id="KW-1185">Reference proteome</keyword>
<keyword evidence="5" id="KW-0479">Metal-binding</keyword>
<accession>A0A8J3M7Z5</accession>
<sequence length="554" mass="61642">MTFAGERPEPGHMQPQPLLIRQLLFSPACYNPEQEIVYRGALRLTYRDLRERVQRLAGALAALGVRRGDTVAVMDWDSHRYLECFFAVPMLGAVLQTVNVRLSPQQILFTLGQTRPTVLLANPDFIPLLDEMGEDIRFIDRVVLMPDEAPVPAPRLPVVGEYEDLLAAAEARFDFPEFPEETIATTFHTTGTTGLPKAVYFSHRQIVLHTLSLIATYATQPGHGRFDRSDVYMPITPMFHVHAWGIPFMATALGVKQVYPGRYEARRLLELQQSEGVTFSHCVPTILKMMLDEPDRTDLTGWKIVIGGAVLTRALAQEAMSRGIDVFCGYGMSETCPLLLISHVDLDQLDDPAEELDLRVMAGKPAILTEVRIVDDQMRDLPADGMARGELVARAPWLTRGYRGNPEASSSLWEGGYLHTGDIATHSPKGYFKIVDRLKDVIKTGGEWISSVDVEDIISMHPQVSECAVIGVPDAKWGERPVALIVPKPGCAPEADAFSALLGEHVSRGQLSRFGIPDRYILVEELQKTSVGKIDKKKLREVYDQSQALFGEEQ</sequence>
<dbReference type="InterPro" id="IPR042099">
    <property type="entry name" value="ANL_N_sf"/>
</dbReference>
<evidence type="ECO:0000256" key="7">
    <source>
        <dbReference type="ARBA" id="ARBA00051915"/>
    </source>
</evidence>
<dbReference type="Pfam" id="PF13193">
    <property type="entry name" value="AMP-binding_C"/>
    <property type="match status" value="1"/>
</dbReference>
<dbReference type="FunFam" id="3.30.300.30:FF:000008">
    <property type="entry name" value="2,3-dihydroxybenzoate-AMP ligase"/>
    <property type="match status" value="1"/>
</dbReference>
<dbReference type="NCBIfam" id="NF004837">
    <property type="entry name" value="PRK06187.1"/>
    <property type="match status" value="1"/>
</dbReference>
<comment type="catalytic activity">
    <reaction evidence="7">
        <text>3-(methylsulfanyl)propanoate + ATP + CoA = 3-(methylsulfanyl)propanoyl-CoA + AMP + diphosphate</text>
        <dbReference type="Rhea" id="RHEA:43052"/>
        <dbReference type="ChEBI" id="CHEBI:30616"/>
        <dbReference type="ChEBI" id="CHEBI:33019"/>
        <dbReference type="ChEBI" id="CHEBI:49016"/>
        <dbReference type="ChEBI" id="CHEBI:57287"/>
        <dbReference type="ChEBI" id="CHEBI:82815"/>
        <dbReference type="ChEBI" id="CHEBI:456215"/>
        <dbReference type="EC" id="6.2.1.44"/>
    </reaction>
    <physiologicalReaction direction="left-to-right" evidence="7">
        <dbReference type="Rhea" id="RHEA:43053"/>
    </physiologicalReaction>
</comment>
<dbReference type="InterPro" id="IPR000873">
    <property type="entry name" value="AMP-dep_synth/lig_dom"/>
</dbReference>
<evidence type="ECO:0000256" key="4">
    <source>
        <dbReference type="ARBA" id="ARBA00022598"/>
    </source>
</evidence>
<comment type="subunit">
    <text evidence="3">Homodimer.</text>
</comment>
<dbReference type="GO" id="GO:0046872">
    <property type="term" value="F:metal ion binding"/>
    <property type="evidence" value="ECO:0007669"/>
    <property type="project" value="UniProtKB-KW"/>
</dbReference>
<dbReference type="Gene3D" id="3.30.300.30">
    <property type="match status" value="1"/>
</dbReference>
<name>A0A8J3M7Z5_9RHOB</name>
<evidence type="ECO:0000256" key="9">
    <source>
        <dbReference type="ARBA" id="ARBA00067668"/>
    </source>
</evidence>
<feature type="domain" description="AMP-dependent synthetase/ligase" evidence="10">
    <location>
        <begin position="32"/>
        <end position="402"/>
    </location>
</feature>
<dbReference type="InterPro" id="IPR025110">
    <property type="entry name" value="AMP-bd_C"/>
</dbReference>
<dbReference type="InterPro" id="IPR050237">
    <property type="entry name" value="ATP-dep_AMP-bd_enzyme"/>
</dbReference>
<dbReference type="EMBL" id="BNCJ01000004">
    <property type="protein sequence ID" value="GHF49416.1"/>
    <property type="molecule type" value="Genomic_DNA"/>
</dbReference>
<evidence type="ECO:0000313" key="12">
    <source>
        <dbReference type="EMBL" id="GHF49416.1"/>
    </source>
</evidence>
<evidence type="ECO:0000313" key="13">
    <source>
        <dbReference type="Proteomes" id="UP000626220"/>
    </source>
</evidence>
<evidence type="ECO:0000259" key="10">
    <source>
        <dbReference type="Pfam" id="PF00501"/>
    </source>
</evidence>
<dbReference type="AlphaFoldDB" id="A0A8J3M7Z5"/>
<dbReference type="PANTHER" id="PTHR43767">
    <property type="entry name" value="LONG-CHAIN-FATTY-ACID--COA LIGASE"/>
    <property type="match status" value="1"/>
</dbReference>
<comment type="similarity">
    <text evidence="2">Belongs to the ATP-dependent AMP-binding enzyme family.</text>
</comment>
<dbReference type="SUPFAM" id="SSF56801">
    <property type="entry name" value="Acetyl-CoA synthetase-like"/>
    <property type="match status" value="1"/>
</dbReference>
<evidence type="ECO:0000256" key="5">
    <source>
        <dbReference type="ARBA" id="ARBA00022723"/>
    </source>
</evidence>
<comment type="caution">
    <text evidence="12">The sequence shown here is derived from an EMBL/GenBank/DDBJ whole genome shotgun (WGS) entry which is preliminary data.</text>
</comment>
<feature type="domain" description="AMP-binding enzyme C-terminal" evidence="11">
    <location>
        <begin position="454"/>
        <end position="533"/>
    </location>
</feature>
<dbReference type="GO" id="GO:0016877">
    <property type="term" value="F:ligase activity, forming carbon-sulfur bonds"/>
    <property type="evidence" value="ECO:0007669"/>
    <property type="project" value="UniProtKB-ARBA"/>
</dbReference>
<dbReference type="EC" id="6.2.1.44" evidence="8"/>
<protein>
    <recommendedName>
        <fullName evidence="9">3-methylmercaptopropionyl-CoA ligase</fullName>
        <ecNumber evidence="8">6.2.1.44</ecNumber>
    </recommendedName>
</protein>
<evidence type="ECO:0000256" key="1">
    <source>
        <dbReference type="ARBA" id="ARBA00001946"/>
    </source>
</evidence>
<evidence type="ECO:0000256" key="3">
    <source>
        <dbReference type="ARBA" id="ARBA00011738"/>
    </source>
</evidence>
<reference evidence="12" key="2">
    <citation type="submission" date="2020-09" db="EMBL/GenBank/DDBJ databases">
        <authorList>
            <person name="Sun Q."/>
            <person name="Kim S."/>
        </authorList>
    </citation>
    <scope>NUCLEOTIDE SEQUENCE</scope>
    <source>
        <strain evidence="12">KCTC 42650</strain>
    </source>
</reference>
<dbReference type="RefSeq" id="WP_189680069.1">
    <property type="nucleotide sequence ID" value="NZ_BNCJ01000004.1"/>
</dbReference>
<dbReference type="Proteomes" id="UP000626220">
    <property type="component" value="Unassembled WGS sequence"/>
</dbReference>
<evidence type="ECO:0000256" key="2">
    <source>
        <dbReference type="ARBA" id="ARBA00006432"/>
    </source>
</evidence>
<keyword evidence="6" id="KW-0460">Magnesium</keyword>
<keyword evidence="4" id="KW-0436">Ligase</keyword>
<dbReference type="Gene3D" id="3.40.50.12780">
    <property type="entry name" value="N-terminal domain of ligase-like"/>
    <property type="match status" value="1"/>
</dbReference>
<gene>
    <name evidence="12" type="ORF">GCM10017056_21380</name>
</gene>
<organism evidence="12 13">
    <name type="scientific">Seohaeicola zhoushanensis</name>
    <dbReference type="NCBI Taxonomy" id="1569283"/>
    <lineage>
        <taxon>Bacteria</taxon>
        <taxon>Pseudomonadati</taxon>
        <taxon>Pseudomonadota</taxon>
        <taxon>Alphaproteobacteria</taxon>
        <taxon>Rhodobacterales</taxon>
        <taxon>Roseobacteraceae</taxon>
        <taxon>Seohaeicola</taxon>
    </lineage>
</organism>
<reference evidence="12" key="1">
    <citation type="journal article" date="2014" name="Int. J. Syst. Evol. Microbiol.">
        <title>Complete genome sequence of Corynebacterium casei LMG S-19264T (=DSM 44701T), isolated from a smear-ripened cheese.</title>
        <authorList>
            <consortium name="US DOE Joint Genome Institute (JGI-PGF)"/>
            <person name="Walter F."/>
            <person name="Albersmeier A."/>
            <person name="Kalinowski J."/>
            <person name="Ruckert C."/>
        </authorList>
    </citation>
    <scope>NUCLEOTIDE SEQUENCE</scope>
    <source>
        <strain evidence="12">KCTC 42650</strain>
    </source>
</reference>
<evidence type="ECO:0000256" key="6">
    <source>
        <dbReference type="ARBA" id="ARBA00022842"/>
    </source>
</evidence>
<evidence type="ECO:0000256" key="8">
    <source>
        <dbReference type="ARBA" id="ARBA00066616"/>
    </source>
</evidence>
<evidence type="ECO:0000259" key="11">
    <source>
        <dbReference type="Pfam" id="PF13193"/>
    </source>
</evidence>
<proteinExistence type="inferred from homology"/>
<comment type="cofactor">
    <cofactor evidence="1">
        <name>Mg(2+)</name>
        <dbReference type="ChEBI" id="CHEBI:18420"/>
    </cofactor>
</comment>
<dbReference type="InterPro" id="IPR045851">
    <property type="entry name" value="AMP-bd_C_sf"/>
</dbReference>